<accession>A0ABQ4PTC0</accession>
<reference evidence="15" key="1">
    <citation type="submission" date="2021-05" db="EMBL/GenBank/DDBJ databases">
        <authorList>
            <person name="Tanabe Y."/>
        </authorList>
    </citation>
    <scope>NUCLEOTIDE SEQUENCE</scope>
    <source>
        <strain evidence="15">BOTRYCO-1</strain>
    </source>
</reference>
<reference evidence="15" key="2">
    <citation type="journal article" date="2023" name="ISME Commun">
        <title>Characterization of a bloom-associated alphaproteobacterial lineage, 'Candidatus Phycosocius': insights into freshwater algal-bacterial interactions.</title>
        <authorList>
            <person name="Tanabe Y."/>
            <person name="Yamaguchi H."/>
            <person name="Yoshida M."/>
            <person name="Kai A."/>
            <person name="Okazaki Y."/>
        </authorList>
    </citation>
    <scope>NUCLEOTIDE SEQUENCE</scope>
    <source>
        <strain evidence="15">BOTRYCO-1</strain>
    </source>
</reference>
<evidence type="ECO:0000313" key="16">
    <source>
        <dbReference type="Proteomes" id="UP001161064"/>
    </source>
</evidence>
<keyword evidence="1 10" id="KW-0963">Cytoplasm</keyword>
<dbReference type="Pfam" id="PF08245">
    <property type="entry name" value="Mur_ligase_M"/>
    <property type="match status" value="1"/>
</dbReference>
<evidence type="ECO:0000256" key="10">
    <source>
        <dbReference type="HAMAP-Rule" id="MF_02019"/>
    </source>
</evidence>
<evidence type="ECO:0000259" key="13">
    <source>
        <dbReference type="Pfam" id="PF02875"/>
    </source>
</evidence>
<gene>
    <name evidence="10 15" type="primary">murF</name>
    <name evidence="15" type="ORF">PsB1_0409</name>
</gene>
<feature type="domain" description="Mur ligase C-terminal" evidence="13">
    <location>
        <begin position="341"/>
        <end position="445"/>
    </location>
</feature>
<dbReference type="EC" id="6.3.2.10" evidence="10 11"/>
<keyword evidence="8 10" id="KW-0131">Cell cycle</keyword>
<keyword evidence="3 10" id="KW-0132">Cell division</keyword>
<dbReference type="Pfam" id="PF01225">
    <property type="entry name" value="Mur_ligase"/>
    <property type="match status" value="1"/>
</dbReference>
<feature type="domain" description="Mur ligase central" evidence="14">
    <location>
        <begin position="108"/>
        <end position="297"/>
    </location>
</feature>
<feature type="binding site" evidence="10">
    <location>
        <begin position="110"/>
        <end position="116"/>
    </location>
    <ligand>
        <name>ATP</name>
        <dbReference type="ChEBI" id="CHEBI:30616"/>
    </ligand>
</feature>
<evidence type="ECO:0000256" key="11">
    <source>
        <dbReference type="RuleBase" id="RU004136"/>
    </source>
</evidence>
<feature type="domain" description="Mur ligase N-terminal catalytic" evidence="12">
    <location>
        <begin position="26"/>
        <end position="94"/>
    </location>
</feature>
<evidence type="ECO:0000313" key="15">
    <source>
        <dbReference type="EMBL" id="GIU66255.1"/>
    </source>
</evidence>
<dbReference type="Gene3D" id="3.40.1390.10">
    <property type="entry name" value="MurE/MurF, N-terminal domain"/>
    <property type="match status" value="1"/>
</dbReference>
<protein>
    <recommendedName>
        <fullName evidence="10 11">UDP-N-acetylmuramoyl-tripeptide--D-alanyl-D-alanine ligase</fullName>
        <ecNumber evidence="10 11">6.3.2.10</ecNumber>
    </recommendedName>
    <alternativeName>
        <fullName evidence="10">D-alanyl-D-alanine-adding enzyme</fullName>
    </alternativeName>
</protein>
<keyword evidence="2 10" id="KW-0436">Ligase</keyword>
<dbReference type="Gene3D" id="3.40.1190.10">
    <property type="entry name" value="Mur-like, catalytic domain"/>
    <property type="match status" value="1"/>
</dbReference>
<dbReference type="InterPro" id="IPR036565">
    <property type="entry name" value="Mur-like_cat_sf"/>
</dbReference>
<dbReference type="InterPro" id="IPR005863">
    <property type="entry name" value="UDP-N-AcMur_synth"/>
</dbReference>
<evidence type="ECO:0000256" key="4">
    <source>
        <dbReference type="ARBA" id="ARBA00022741"/>
    </source>
</evidence>
<evidence type="ECO:0000256" key="5">
    <source>
        <dbReference type="ARBA" id="ARBA00022840"/>
    </source>
</evidence>
<evidence type="ECO:0000256" key="1">
    <source>
        <dbReference type="ARBA" id="ARBA00022490"/>
    </source>
</evidence>
<evidence type="ECO:0000259" key="14">
    <source>
        <dbReference type="Pfam" id="PF08245"/>
    </source>
</evidence>
<comment type="caution">
    <text evidence="15">The sequence shown here is derived from an EMBL/GenBank/DDBJ whole genome shotgun (WGS) entry which is preliminary data.</text>
</comment>
<dbReference type="InterPro" id="IPR035911">
    <property type="entry name" value="MurE/MurF_N"/>
</dbReference>
<dbReference type="InterPro" id="IPR000713">
    <property type="entry name" value="Mur_ligase_N"/>
</dbReference>
<evidence type="ECO:0000256" key="8">
    <source>
        <dbReference type="ARBA" id="ARBA00023306"/>
    </source>
</evidence>
<comment type="function">
    <text evidence="10 11">Involved in cell wall formation. Catalyzes the final step in the synthesis of UDP-N-acetylmuramoyl-pentapeptide, the precursor of murein.</text>
</comment>
<sequence>MTEPLWTSAQAALAVGGKAQGTWVTHGVCIDSRAVEPGDLFVALKAKRDGHSFVSAALAAGAGAAMVVDPSCADADAPLLIVPDTLLALENLATQARRRNVIAKRVAITGSVGKTTVKEMTAAALAQTAKTHFSVKSYNNHWGVPLTLARMPADARFGVFEIGMNHGGEIARLAPQVRPHIAAITTIAPVHIEHFDDEAGIADAKAEIFLGLDPGGTAVIPGDNPYAARLASRARDRDGIKLVTFGTSQHLDAHVVGIDTIGAERRVTATIMGQSFQWHIKEPGDHWIHNGLCALTLAVLAGGDGEASAMALSQFGAMDGRGISRPIFLAPGEFFVLVDEAYNANPTSMAGAIATLAGRSGTRRLAVLGDMLELGVLEDAFHSALATELARAKIDLVFCAGTRMKHLWDALLPSQRGAYASTASELAPIVANAARAGDVIMVKGSNGSRISEIVRALSALETTSGDL</sequence>
<evidence type="ECO:0000256" key="2">
    <source>
        <dbReference type="ARBA" id="ARBA00022598"/>
    </source>
</evidence>
<dbReference type="PANTHER" id="PTHR43024:SF1">
    <property type="entry name" value="UDP-N-ACETYLMURAMOYL-TRIPEPTIDE--D-ALANYL-D-ALANINE LIGASE"/>
    <property type="match status" value="1"/>
</dbReference>
<keyword evidence="9 10" id="KW-0961">Cell wall biogenesis/degradation</keyword>
<dbReference type="Pfam" id="PF02875">
    <property type="entry name" value="Mur_ligase_C"/>
    <property type="match status" value="1"/>
</dbReference>
<dbReference type="RefSeq" id="WP_284358744.1">
    <property type="nucleotide sequence ID" value="NZ_BPFZ01000002.1"/>
</dbReference>
<dbReference type="GO" id="GO:0016874">
    <property type="term" value="F:ligase activity"/>
    <property type="evidence" value="ECO:0007669"/>
    <property type="project" value="UniProtKB-KW"/>
</dbReference>
<dbReference type="EMBL" id="BPFZ01000002">
    <property type="protein sequence ID" value="GIU66255.1"/>
    <property type="molecule type" value="Genomic_DNA"/>
</dbReference>
<dbReference type="SUPFAM" id="SSF63418">
    <property type="entry name" value="MurE/MurF N-terminal domain"/>
    <property type="match status" value="1"/>
</dbReference>
<dbReference type="SUPFAM" id="SSF53244">
    <property type="entry name" value="MurD-like peptide ligases, peptide-binding domain"/>
    <property type="match status" value="1"/>
</dbReference>
<dbReference type="PANTHER" id="PTHR43024">
    <property type="entry name" value="UDP-N-ACETYLMURAMOYL-TRIPEPTIDE--D-ALANYL-D-ALANINE LIGASE"/>
    <property type="match status" value="1"/>
</dbReference>
<dbReference type="Gene3D" id="3.90.190.20">
    <property type="entry name" value="Mur ligase, C-terminal domain"/>
    <property type="match status" value="1"/>
</dbReference>
<keyword evidence="7 10" id="KW-0573">Peptidoglycan synthesis</keyword>
<keyword evidence="5 10" id="KW-0067">ATP-binding</keyword>
<dbReference type="InterPro" id="IPR004101">
    <property type="entry name" value="Mur_ligase_C"/>
</dbReference>
<proteinExistence type="inferred from homology"/>
<dbReference type="Proteomes" id="UP001161064">
    <property type="component" value="Unassembled WGS sequence"/>
</dbReference>
<comment type="subcellular location">
    <subcellularLocation>
        <location evidence="10 11">Cytoplasm</location>
    </subcellularLocation>
</comment>
<evidence type="ECO:0000259" key="12">
    <source>
        <dbReference type="Pfam" id="PF01225"/>
    </source>
</evidence>
<name>A0ABQ4PTC0_9PROT</name>
<dbReference type="NCBIfam" id="TIGR01143">
    <property type="entry name" value="murF"/>
    <property type="match status" value="1"/>
</dbReference>
<organism evidence="15 16">
    <name type="scientific">Candidatus Phycosocius spiralis</name>
    <dbReference type="NCBI Taxonomy" id="2815099"/>
    <lineage>
        <taxon>Bacteria</taxon>
        <taxon>Pseudomonadati</taxon>
        <taxon>Pseudomonadota</taxon>
        <taxon>Alphaproteobacteria</taxon>
        <taxon>Caulobacterales</taxon>
        <taxon>Caulobacterales incertae sedis</taxon>
        <taxon>Candidatus Phycosocius</taxon>
    </lineage>
</organism>
<dbReference type="InterPro" id="IPR051046">
    <property type="entry name" value="MurCDEF_CellWall_CoF430Synth"/>
</dbReference>
<evidence type="ECO:0000256" key="7">
    <source>
        <dbReference type="ARBA" id="ARBA00022984"/>
    </source>
</evidence>
<comment type="pathway">
    <text evidence="10 11">Cell wall biogenesis; peptidoglycan biosynthesis.</text>
</comment>
<evidence type="ECO:0000256" key="3">
    <source>
        <dbReference type="ARBA" id="ARBA00022618"/>
    </source>
</evidence>
<dbReference type="InterPro" id="IPR013221">
    <property type="entry name" value="Mur_ligase_cen"/>
</dbReference>
<keyword evidence="4 10" id="KW-0547">Nucleotide-binding</keyword>
<keyword evidence="6 10" id="KW-0133">Cell shape</keyword>
<dbReference type="SUPFAM" id="SSF53623">
    <property type="entry name" value="MurD-like peptide ligases, catalytic domain"/>
    <property type="match status" value="1"/>
</dbReference>
<comment type="similarity">
    <text evidence="10">Belongs to the MurCDEF family. MurF subfamily.</text>
</comment>
<comment type="catalytic activity">
    <reaction evidence="10 11">
        <text>D-alanyl-D-alanine + UDP-N-acetyl-alpha-D-muramoyl-L-alanyl-gamma-D-glutamyl-meso-2,6-diaminopimelate + ATP = UDP-N-acetyl-alpha-D-muramoyl-L-alanyl-gamma-D-glutamyl-meso-2,6-diaminopimeloyl-D-alanyl-D-alanine + ADP + phosphate + H(+)</text>
        <dbReference type="Rhea" id="RHEA:28374"/>
        <dbReference type="ChEBI" id="CHEBI:15378"/>
        <dbReference type="ChEBI" id="CHEBI:30616"/>
        <dbReference type="ChEBI" id="CHEBI:43474"/>
        <dbReference type="ChEBI" id="CHEBI:57822"/>
        <dbReference type="ChEBI" id="CHEBI:61386"/>
        <dbReference type="ChEBI" id="CHEBI:83905"/>
        <dbReference type="ChEBI" id="CHEBI:456216"/>
        <dbReference type="EC" id="6.3.2.10"/>
    </reaction>
</comment>
<dbReference type="InterPro" id="IPR036615">
    <property type="entry name" value="Mur_ligase_C_dom_sf"/>
</dbReference>
<keyword evidence="16" id="KW-1185">Reference proteome</keyword>
<evidence type="ECO:0000256" key="9">
    <source>
        <dbReference type="ARBA" id="ARBA00023316"/>
    </source>
</evidence>
<evidence type="ECO:0000256" key="6">
    <source>
        <dbReference type="ARBA" id="ARBA00022960"/>
    </source>
</evidence>
<dbReference type="HAMAP" id="MF_02019">
    <property type="entry name" value="MurF"/>
    <property type="match status" value="1"/>
</dbReference>